<reference evidence="2" key="1">
    <citation type="journal article" date="2012" name="Science">
        <title>The Paleozoic origin of enzymatic lignin decomposition reconstructed from 31 fungal genomes.</title>
        <authorList>
            <person name="Floudas D."/>
            <person name="Binder M."/>
            <person name="Riley R."/>
            <person name="Barry K."/>
            <person name="Blanchette R.A."/>
            <person name="Henrissat B."/>
            <person name="Martinez A.T."/>
            <person name="Otillar R."/>
            <person name="Spatafora J.W."/>
            <person name="Yadav J.S."/>
            <person name="Aerts A."/>
            <person name="Benoit I."/>
            <person name="Boyd A."/>
            <person name="Carlson A."/>
            <person name="Copeland A."/>
            <person name="Coutinho P.M."/>
            <person name="de Vries R.P."/>
            <person name="Ferreira P."/>
            <person name="Findley K."/>
            <person name="Foster B."/>
            <person name="Gaskell J."/>
            <person name="Glotzer D."/>
            <person name="Gorecki P."/>
            <person name="Heitman J."/>
            <person name="Hesse C."/>
            <person name="Hori C."/>
            <person name="Igarashi K."/>
            <person name="Jurgens J.A."/>
            <person name="Kallen N."/>
            <person name="Kersten P."/>
            <person name="Kohler A."/>
            <person name="Kuees U."/>
            <person name="Kumar T.K.A."/>
            <person name="Kuo A."/>
            <person name="LaButti K."/>
            <person name="Larrondo L.F."/>
            <person name="Lindquist E."/>
            <person name="Ling A."/>
            <person name="Lombard V."/>
            <person name="Lucas S."/>
            <person name="Lundell T."/>
            <person name="Martin R."/>
            <person name="McLaughlin D.J."/>
            <person name="Morgenstern I."/>
            <person name="Morin E."/>
            <person name="Murat C."/>
            <person name="Nagy L.G."/>
            <person name="Nolan M."/>
            <person name="Ohm R.A."/>
            <person name="Patyshakuliyeva A."/>
            <person name="Rokas A."/>
            <person name="Ruiz-Duenas F.J."/>
            <person name="Sabat G."/>
            <person name="Salamov A."/>
            <person name="Samejima M."/>
            <person name="Schmutz J."/>
            <person name="Slot J.C."/>
            <person name="St John F."/>
            <person name="Stenlid J."/>
            <person name="Sun H."/>
            <person name="Sun S."/>
            <person name="Syed K."/>
            <person name="Tsang A."/>
            <person name="Wiebenga A."/>
            <person name="Young D."/>
            <person name="Pisabarro A."/>
            <person name="Eastwood D.C."/>
            <person name="Martin F."/>
            <person name="Cullen D."/>
            <person name="Grigoriev I.V."/>
            <person name="Hibbett D.S."/>
        </authorList>
    </citation>
    <scope>NUCLEOTIDE SEQUENCE [LARGE SCALE GENOMIC DNA]</scope>
    <source>
        <strain evidence="2">FP-91666</strain>
    </source>
</reference>
<protein>
    <submittedName>
        <fullName evidence="1">Uncharacterized protein</fullName>
    </submittedName>
</protein>
<dbReference type="AlphaFoldDB" id="R7RVN8"/>
<dbReference type="GeneID" id="18802458"/>
<sequence>MLRSSIGTQVARNALKHLCHIFHPVTLKPTPNPRPIIYITPPSKMTRKYPNEHDSDVTPFLPHVSCISNHAPIITLSSRSYPTRSYFHSHRLCPTYHVAPTSLTLIFTTFTHLKNITNTLYSTDT</sequence>
<gene>
    <name evidence="1" type="ORF">STEHIDRAFT_163863</name>
</gene>
<proteinExistence type="predicted"/>
<dbReference type="EMBL" id="JH687407">
    <property type="protein sequence ID" value="EIM79196.1"/>
    <property type="molecule type" value="Genomic_DNA"/>
</dbReference>
<dbReference type="Proteomes" id="UP000053927">
    <property type="component" value="Unassembled WGS sequence"/>
</dbReference>
<evidence type="ECO:0000313" key="2">
    <source>
        <dbReference type="Proteomes" id="UP000053927"/>
    </source>
</evidence>
<evidence type="ECO:0000313" key="1">
    <source>
        <dbReference type="EMBL" id="EIM79196.1"/>
    </source>
</evidence>
<accession>R7RVN8</accession>
<name>R7RVN8_STEHR</name>
<keyword evidence="2" id="KW-1185">Reference proteome</keyword>
<dbReference type="RefSeq" id="XP_007311656.1">
    <property type="nucleotide sequence ID" value="XM_007311594.1"/>
</dbReference>
<dbReference type="KEGG" id="shs:STEHIDRAFT_163863"/>
<organism evidence="1 2">
    <name type="scientific">Stereum hirsutum (strain FP-91666)</name>
    <name type="common">White-rot fungus</name>
    <dbReference type="NCBI Taxonomy" id="721885"/>
    <lineage>
        <taxon>Eukaryota</taxon>
        <taxon>Fungi</taxon>
        <taxon>Dikarya</taxon>
        <taxon>Basidiomycota</taxon>
        <taxon>Agaricomycotina</taxon>
        <taxon>Agaricomycetes</taxon>
        <taxon>Russulales</taxon>
        <taxon>Stereaceae</taxon>
        <taxon>Stereum</taxon>
    </lineage>
</organism>